<evidence type="ECO:0000313" key="2">
    <source>
        <dbReference type="Proteomes" id="UP000028487"/>
    </source>
</evidence>
<protein>
    <submittedName>
        <fullName evidence="1">Uncharacterized protein</fullName>
    </submittedName>
</protein>
<dbReference type="AlphaFoldDB" id="A0A077NDY7"/>
<gene>
    <name evidence="1" type="ORF">XBFM1_1630025</name>
</gene>
<accession>A0A077NDY7</accession>
<dbReference type="Proteomes" id="UP000028487">
    <property type="component" value="Unassembled WGS sequence"/>
</dbReference>
<proteinExistence type="predicted"/>
<reference evidence="1" key="1">
    <citation type="submission" date="2013-07" db="EMBL/GenBank/DDBJ databases">
        <title>Sub-species coevolution in mutualistic symbiosis.</title>
        <authorList>
            <person name="Murfin K."/>
            <person name="Klassen J."/>
            <person name="Lee M."/>
            <person name="Forst S."/>
            <person name="Stock P."/>
            <person name="Goodrich-Blair H."/>
        </authorList>
    </citation>
    <scope>NUCLEOTIDE SEQUENCE [LARGE SCALE GENOMIC DNA]</scope>
    <source>
        <strain evidence="1">Feltiae Moldova</strain>
    </source>
</reference>
<comment type="caution">
    <text evidence="1">The sequence shown here is derived from an EMBL/GenBank/DDBJ whole genome shotgun (WGS) entry which is preliminary data.</text>
</comment>
<evidence type="ECO:0000313" key="1">
    <source>
        <dbReference type="EMBL" id="CDH00427.1"/>
    </source>
</evidence>
<sequence length="118" mass="13371">METTSSQWLFCASQPYCLQISITPHTEPTPVQLDWRHVRTKGSQLYLSSGNECRLLNDGDFIVFRLTETQWQAVVESHAAPAPEQWARMPFTLSELAVHPEFATFIIISSTEAQGCEK</sequence>
<dbReference type="HOGENOM" id="CLU_2072234_0_0_6"/>
<dbReference type="RefSeq" id="WP_010846382.1">
    <property type="nucleotide sequence ID" value="NZ_CAWLWD010000145.1"/>
</dbReference>
<dbReference type="EMBL" id="CBSV010000072">
    <property type="protein sequence ID" value="CDH00427.1"/>
    <property type="molecule type" value="Genomic_DNA"/>
</dbReference>
<organism evidence="1 2">
    <name type="scientific">Xenorhabdus bovienii str. feltiae Moldova</name>
    <dbReference type="NCBI Taxonomy" id="1398200"/>
    <lineage>
        <taxon>Bacteria</taxon>
        <taxon>Pseudomonadati</taxon>
        <taxon>Pseudomonadota</taxon>
        <taxon>Gammaproteobacteria</taxon>
        <taxon>Enterobacterales</taxon>
        <taxon>Morganellaceae</taxon>
        <taxon>Xenorhabdus</taxon>
    </lineage>
</organism>
<name>A0A077NDY7_XENBV</name>